<dbReference type="GO" id="GO:0010629">
    <property type="term" value="P:negative regulation of gene expression"/>
    <property type="evidence" value="ECO:0007669"/>
    <property type="project" value="TreeGrafter"/>
</dbReference>
<keyword evidence="3" id="KW-0808">Transferase</keyword>
<feature type="compositionally biased region" description="Low complexity" evidence="7">
    <location>
        <begin position="148"/>
        <end position="165"/>
    </location>
</feature>
<comment type="subcellular location">
    <subcellularLocation>
        <location evidence="1">Nucleus</location>
    </subcellularLocation>
</comment>
<dbReference type="GO" id="GO:0070212">
    <property type="term" value="P:protein poly-ADP-ribosylation"/>
    <property type="evidence" value="ECO:0007669"/>
    <property type="project" value="TreeGrafter"/>
</dbReference>
<dbReference type="InterPro" id="IPR012317">
    <property type="entry name" value="Poly(ADP-ribose)pol_cat_dom"/>
</dbReference>
<dbReference type="PANTHER" id="PTHR14453:SF70">
    <property type="entry name" value="PROTEIN MONO-ADP-RIBOSYLTRANSFERASE PARP9"/>
    <property type="match status" value="1"/>
</dbReference>
<dbReference type="Proteomes" id="UP000694543">
    <property type="component" value="Unplaced"/>
</dbReference>
<dbReference type="PROSITE" id="PS51154">
    <property type="entry name" value="MACRO"/>
    <property type="match status" value="2"/>
</dbReference>
<feature type="region of interest" description="Disordered" evidence="7">
    <location>
        <begin position="123"/>
        <end position="174"/>
    </location>
</feature>
<evidence type="ECO:0000256" key="2">
    <source>
        <dbReference type="ARBA" id="ARBA00022676"/>
    </source>
</evidence>
<feature type="domain" description="PARP catalytic" evidence="8">
    <location>
        <begin position="816"/>
        <end position="1014"/>
    </location>
</feature>
<dbReference type="AlphaFoldDB" id="A0A8C3PVR5"/>
<feature type="compositionally biased region" description="Basic and acidic residues" evidence="7">
    <location>
        <begin position="229"/>
        <end position="243"/>
    </location>
</feature>
<dbReference type="GO" id="GO:0044389">
    <property type="term" value="F:ubiquitin-like protein ligase binding"/>
    <property type="evidence" value="ECO:0007669"/>
    <property type="project" value="TreeGrafter"/>
</dbReference>
<dbReference type="Gene3D" id="3.90.228.10">
    <property type="match status" value="1"/>
</dbReference>
<dbReference type="SMART" id="SM00506">
    <property type="entry name" value="A1pp"/>
    <property type="match status" value="1"/>
</dbReference>
<proteinExistence type="inferred from homology"/>
<evidence type="ECO:0000313" key="11">
    <source>
        <dbReference type="Proteomes" id="UP000694543"/>
    </source>
</evidence>
<evidence type="ECO:0000313" key="10">
    <source>
        <dbReference type="Ensembl" id="ENSCPIP00010002369.1"/>
    </source>
</evidence>
<dbReference type="Ensembl" id="ENSCPIT00010002776.1">
    <property type="protein sequence ID" value="ENSCPIP00010002369.1"/>
    <property type="gene ID" value="ENSCPIG00010001826.1"/>
</dbReference>
<evidence type="ECO:0000256" key="5">
    <source>
        <dbReference type="ARBA" id="ARBA00023242"/>
    </source>
</evidence>
<dbReference type="GO" id="GO:0005737">
    <property type="term" value="C:cytoplasm"/>
    <property type="evidence" value="ECO:0007669"/>
    <property type="project" value="TreeGrafter"/>
</dbReference>
<accession>A0A8C3PVR5</accession>
<dbReference type="GO" id="GO:0060335">
    <property type="term" value="P:positive regulation of type II interferon-mediated signaling pathway"/>
    <property type="evidence" value="ECO:0007669"/>
    <property type="project" value="TreeGrafter"/>
</dbReference>
<evidence type="ECO:0000259" key="8">
    <source>
        <dbReference type="PROSITE" id="PS51059"/>
    </source>
</evidence>
<reference evidence="10" key="2">
    <citation type="submission" date="2025-09" db="UniProtKB">
        <authorList>
            <consortium name="Ensembl"/>
        </authorList>
    </citation>
    <scope>IDENTIFICATION</scope>
</reference>
<dbReference type="GO" id="GO:0005634">
    <property type="term" value="C:nucleus"/>
    <property type="evidence" value="ECO:0007669"/>
    <property type="project" value="UniProtKB-SubCell"/>
</dbReference>
<reference evidence="10" key="1">
    <citation type="submission" date="2025-08" db="UniProtKB">
        <authorList>
            <consortium name="Ensembl"/>
        </authorList>
    </citation>
    <scope>IDENTIFICATION</scope>
</reference>
<feature type="region of interest" description="Disordered" evidence="7">
    <location>
        <begin position="224"/>
        <end position="246"/>
    </location>
</feature>
<dbReference type="CDD" id="cd02907">
    <property type="entry name" value="Macro_Af1521_BAL-like"/>
    <property type="match status" value="1"/>
</dbReference>
<dbReference type="CDD" id="cd02903">
    <property type="entry name" value="Macro_BAL-like"/>
    <property type="match status" value="1"/>
</dbReference>
<protein>
    <recommendedName>
        <fullName evidence="12">Poly [ADP-ribose] polymerase</fullName>
    </recommendedName>
</protein>
<evidence type="ECO:0000256" key="3">
    <source>
        <dbReference type="ARBA" id="ARBA00022679"/>
    </source>
</evidence>
<evidence type="ECO:0000256" key="6">
    <source>
        <dbReference type="ARBA" id="ARBA00024347"/>
    </source>
</evidence>
<evidence type="ECO:0008006" key="12">
    <source>
        <dbReference type="Google" id="ProtNLM"/>
    </source>
</evidence>
<keyword evidence="11" id="KW-1185">Reference proteome</keyword>
<evidence type="ECO:0000259" key="9">
    <source>
        <dbReference type="PROSITE" id="PS51154"/>
    </source>
</evidence>
<keyword evidence="2" id="KW-0328">Glycosyltransferase</keyword>
<dbReference type="InterPro" id="IPR043472">
    <property type="entry name" value="Macro_dom-like"/>
</dbReference>
<dbReference type="SUPFAM" id="SSF52949">
    <property type="entry name" value="Macro domain-like"/>
    <property type="match status" value="2"/>
</dbReference>
<name>A0A8C3PVR5_CHRPC</name>
<keyword evidence="4" id="KW-0520">NAD</keyword>
<organism evidence="10 11">
    <name type="scientific">Chrysolophus pictus</name>
    <name type="common">Golden pheasant</name>
    <name type="synonym">Phasianus pictus</name>
    <dbReference type="NCBI Taxonomy" id="9089"/>
    <lineage>
        <taxon>Eukaryota</taxon>
        <taxon>Metazoa</taxon>
        <taxon>Chordata</taxon>
        <taxon>Craniata</taxon>
        <taxon>Vertebrata</taxon>
        <taxon>Euteleostomi</taxon>
        <taxon>Archelosauria</taxon>
        <taxon>Archosauria</taxon>
        <taxon>Dinosauria</taxon>
        <taxon>Saurischia</taxon>
        <taxon>Theropoda</taxon>
        <taxon>Coelurosauria</taxon>
        <taxon>Aves</taxon>
        <taxon>Neognathae</taxon>
        <taxon>Galloanserae</taxon>
        <taxon>Galliformes</taxon>
        <taxon>Phasianidae</taxon>
        <taxon>Phasianinae</taxon>
        <taxon>Chrysolophus</taxon>
    </lineage>
</organism>
<evidence type="ECO:0000256" key="7">
    <source>
        <dbReference type="SAM" id="MobiDB-lite"/>
    </source>
</evidence>
<feature type="domain" description="Macro" evidence="9">
    <location>
        <begin position="486"/>
        <end position="668"/>
    </location>
</feature>
<evidence type="ECO:0000256" key="4">
    <source>
        <dbReference type="ARBA" id="ARBA00023027"/>
    </source>
</evidence>
<dbReference type="GO" id="GO:0003714">
    <property type="term" value="F:transcription corepressor activity"/>
    <property type="evidence" value="ECO:0007669"/>
    <property type="project" value="TreeGrafter"/>
</dbReference>
<dbReference type="PROSITE" id="PS51059">
    <property type="entry name" value="PARP_CATALYTIC"/>
    <property type="match status" value="1"/>
</dbReference>
<feature type="domain" description="Macro" evidence="9">
    <location>
        <begin position="284"/>
        <end position="471"/>
    </location>
</feature>
<dbReference type="InterPro" id="IPR002589">
    <property type="entry name" value="Macro_dom"/>
</dbReference>
<dbReference type="SUPFAM" id="SSF56399">
    <property type="entry name" value="ADP-ribosylation"/>
    <property type="match status" value="1"/>
</dbReference>
<sequence length="1015" mass="112722">MPCRTPAAQLSPTYLFGQHFCRSIPVFLSRPQLRTSRRGEVLGLAAVCLYRGGALVPSPFQGLQHDLQRFAPQLQDVIRAGLHSLLVCGRWRCDKARLEGRRCPFAHPQDGAARRPCRTPARPYLARAGSTPSRCRVRGQPAPRTRRPPSAWGTGSSSAASASPSLRRRARGRAAPAAYRQLPVPPWCLPTDARFRFRFPRFPAPGPVPPESGGGDAEVTGICQSQRSETPEDKSGPGPRMDEGSVMIPINKDTYEVLKKRENGLRNLVYKKFACTMTCTKCAAEVYRKVLMQGIHLSVYKGDLTSHKADAVVNAASESLDHLGGLALALVTAGGPEIVEESRSLIRKYGKVATGKIAVTGGGKLPCKKIIHAVGPRWYPSEKDKCCVLLEEAVVNVLKYASDPKNNIKSVAIPAMSSGVFGFPLNLCAQVIVMSIKLFVETTPSCLKEIHLVNICERTVAEIKRACEMFLGEGSSLQETVPASLSLPVPVIKHGNTQLRIIKGHIEEQRATAIVSSVSLDGKFCSQISTPMLQKAGPALREEILSQLKHFCYYKELIITKGYNLPCEFVLHVIWPQFNHVVLLCEQLKEAVNNCLCFVRDYPSPSISFPEKNWSVMLPEATVAETMIEEVLDFARKYPEKKIDVQFVLHPDDNAIYQIFQEKMNLAASKLEKNNNRSDYLSTESSSQGIKETTDNKLAIELKGRTHFALKAAELWIQSLIQTQKSHSAVTENNYIFSLGTKEYAELSRVKHSSVSVSEKVKDGKASLEFHGPPDAVIDAVLATEKLLLSMQEHTTAKQEELLQLMGQPDTDQLSEGHLDKTNSTKQFQMLQVDSHLQTFKDRQKQFERTGLHILKIEKIYNPLLSAAFQQMKKNLEEKGVTSKGSHKLYQRVPAQFCTLICQTGFHRIYSPPTDQRYGAGIYFKRNPNSLIEDDGKETDSKIYVFEADVLTGLYTKGKQSYIMPPAVEGDASMFYDSLVDDISNPDTFVICNSLQALPCYLLTCSQVKESPMDL</sequence>
<evidence type="ECO:0000256" key="1">
    <source>
        <dbReference type="ARBA" id="ARBA00004123"/>
    </source>
</evidence>
<keyword evidence="5" id="KW-0539">Nucleus</keyword>
<dbReference type="Gene3D" id="3.40.220.10">
    <property type="entry name" value="Leucine Aminopeptidase, subunit E, domain 1"/>
    <property type="match status" value="2"/>
</dbReference>
<dbReference type="GO" id="GO:0003950">
    <property type="term" value="F:NAD+ poly-ADP-ribosyltransferase activity"/>
    <property type="evidence" value="ECO:0007669"/>
    <property type="project" value="InterPro"/>
</dbReference>
<dbReference type="Pfam" id="PF01661">
    <property type="entry name" value="Macro"/>
    <property type="match status" value="2"/>
</dbReference>
<comment type="similarity">
    <text evidence="6">Belongs to the ARTD/PARP family.</text>
</comment>
<dbReference type="GO" id="GO:1990404">
    <property type="term" value="F:NAD+-protein mono-ADP-ribosyltransferase activity"/>
    <property type="evidence" value="ECO:0007669"/>
    <property type="project" value="TreeGrafter"/>
</dbReference>
<dbReference type="PANTHER" id="PTHR14453">
    <property type="entry name" value="PARP/ZINC FINGER CCCH TYPE DOMAIN CONTAINING PROTEIN"/>
    <property type="match status" value="1"/>
</dbReference>
<dbReference type="InterPro" id="IPR052056">
    <property type="entry name" value="Mono-ARTD/PARP"/>
</dbReference>